<dbReference type="Proteomes" id="UP000525336">
    <property type="component" value="Unassembled WGS sequence"/>
</dbReference>
<reference evidence="2 3" key="1">
    <citation type="submission" date="2019-09" db="EMBL/GenBank/DDBJ databases">
        <title>Draft genome sequencing and comparative genomics of hatchery-associated Vibrios.</title>
        <authorList>
            <person name="Kehlet-Delgado H."/>
            <person name="Mueller R.S."/>
        </authorList>
    </citation>
    <scope>NUCLEOTIDE SEQUENCE [LARGE SCALE GENOMIC DNA]</scope>
    <source>
        <strain evidence="2 3">00-90-10</strain>
    </source>
</reference>
<proteinExistence type="predicted"/>
<evidence type="ECO:0000313" key="3">
    <source>
        <dbReference type="Proteomes" id="UP000525336"/>
    </source>
</evidence>
<accession>A0A7Y4DU32</accession>
<name>A0A7Y4DU32_9VIBR</name>
<evidence type="ECO:0000256" key="1">
    <source>
        <dbReference type="SAM" id="Coils"/>
    </source>
</evidence>
<evidence type="ECO:0000313" key="2">
    <source>
        <dbReference type="EMBL" id="NOH35992.1"/>
    </source>
</evidence>
<sequence>MSAIRQIPRVVNDEPITPSLDNLEALESLKSVKAIKRDRLHGELQKCLREIRELEQDIKTKKKHFTQSEQLREGQIQNVLLQATLALTSVEGICTTNYEISQIKLTSVMELQEIEQIEKQLEQRMNDQLSLSESLQVAEKDLEKAQYLIDTEVNHEP</sequence>
<comment type="caution">
    <text evidence="2">The sequence shown here is derived from an EMBL/GenBank/DDBJ whole genome shotgun (WGS) entry which is preliminary data.</text>
</comment>
<feature type="coiled-coil region" evidence="1">
    <location>
        <begin position="37"/>
        <end position="64"/>
    </location>
</feature>
<gene>
    <name evidence="2" type="ORF">F0245_21980</name>
</gene>
<protein>
    <submittedName>
        <fullName evidence="2">Uncharacterized protein</fullName>
    </submittedName>
</protein>
<keyword evidence="1" id="KW-0175">Coiled coil</keyword>
<dbReference type="RefSeq" id="WP_171369231.1">
    <property type="nucleotide sequence ID" value="NZ_VTXW01000033.1"/>
</dbReference>
<dbReference type="EMBL" id="VTXW01000033">
    <property type="protein sequence ID" value="NOH35992.1"/>
    <property type="molecule type" value="Genomic_DNA"/>
</dbReference>
<dbReference type="AlphaFoldDB" id="A0A7Y4DU32"/>
<organism evidence="2 3">
    <name type="scientific">Vibrio chagasii</name>
    <dbReference type="NCBI Taxonomy" id="170679"/>
    <lineage>
        <taxon>Bacteria</taxon>
        <taxon>Pseudomonadati</taxon>
        <taxon>Pseudomonadota</taxon>
        <taxon>Gammaproteobacteria</taxon>
        <taxon>Vibrionales</taxon>
        <taxon>Vibrionaceae</taxon>
        <taxon>Vibrio</taxon>
    </lineage>
</organism>